<dbReference type="InterPro" id="IPR011333">
    <property type="entry name" value="SKP1/BTB/POZ_sf"/>
</dbReference>
<evidence type="ECO:0000259" key="1">
    <source>
        <dbReference type="Pfam" id="PF00651"/>
    </source>
</evidence>
<name>A0A8H4AV91_GIGMA</name>
<dbReference type="Gene3D" id="3.30.710.10">
    <property type="entry name" value="Potassium Channel Kv1.1, Chain A"/>
    <property type="match status" value="1"/>
</dbReference>
<evidence type="ECO:0000313" key="3">
    <source>
        <dbReference type="Proteomes" id="UP000439903"/>
    </source>
</evidence>
<reference evidence="2 3" key="1">
    <citation type="journal article" date="2019" name="Environ. Microbiol.">
        <title>At the nexus of three kingdoms: the genome of the mycorrhizal fungus Gigaspora margarita provides insights into plant, endobacterial and fungal interactions.</title>
        <authorList>
            <person name="Venice F."/>
            <person name="Ghignone S."/>
            <person name="Salvioli di Fossalunga A."/>
            <person name="Amselem J."/>
            <person name="Novero M."/>
            <person name="Xianan X."/>
            <person name="Sedzielewska Toro K."/>
            <person name="Morin E."/>
            <person name="Lipzen A."/>
            <person name="Grigoriev I.V."/>
            <person name="Henrissat B."/>
            <person name="Martin F.M."/>
            <person name="Bonfante P."/>
        </authorList>
    </citation>
    <scope>NUCLEOTIDE SEQUENCE [LARGE SCALE GENOMIC DNA]</scope>
    <source>
        <strain evidence="2 3">BEG34</strain>
    </source>
</reference>
<evidence type="ECO:0000313" key="2">
    <source>
        <dbReference type="EMBL" id="KAF0536227.1"/>
    </source>
</evidence>
<dbReference type="OrthoDB" id="2435794at2759"/>
<accession>A0A8H4AV91</accession>
<protein>
    <submittedName>
        <fullName evidence="2">Btb/poz domain-containing protein 9</fullName>
    </submittedName>
</protein>
<dbReference type="EMBL" id="WTPW01000200">
    <property type="protein sequence ID" value="KAF0536227.1"/>
    <property type="molecule type" value="Genomic_DNA"/>
</dbReference>
<dbReference type="InterPro" id="IPR000210">
    <property type="entry name" value="BTB/POZ_dom"/>
</dbReference>
<dbReference type="AlphaFoldDB" id="A0A8H4AV91"/>
<comment type="caution">
    <text evidence="2">The sequence shown here is derived from an EMBL/GenBank/DDBJ whole genome shotgun (WGS) entry which is preliminary data.</text>
</comment>
<dbReference type="Pfam" id="PF00651">
    <property type="entry name" value="BTB"/>
    <property type="match status" value="1"/>
</dbReference>
<sequence>MMVGNESNKESFKIHQTVLFVRCRSLYNELQDVDHYEGYVKELRKPDIPINVFRIIIQSIYGDSICLNELEAGVIFNLMRVSIELGINKLTEVAESHLIMSNGYK</sequence>
<dbReference type="Proteomes" id="UP000439903">
    <property type="component" value="Unassembled WGS sequence"/>
</dbReference>
<proteinExistence type="predicted"/>
<dbReference type="SUPFAM" id="SSF54695">
    <property type="entry name" value="POZ domain"/>
    <property type="match status" value="1"/>
</dbReference>
<gene>
    <name evidence="2" type="ORF">F8M41_009195</name>
</gene>
<organism evidence="2 3">
    <name type="scientific">Gigaspora margarita</name>
    <dbReference type="NCBI Taxonomy" id="4874"/>
    <lineage>
        <taxon>Eukaryota</taxon>
        <taxon>Fungi</taxon>
        <taxon>Fungi incertae sedis</taxon>
        <taxon>Mucoromycota</taxon>
        <taxon>Glomeromycotina</taxon>
        <taxon>Glomeromycetes</taxon>
        <taxon>Diversisporales</taxon>
        <taxon>Gigasporaceae</taxon>
        <taxon>Gigaspora</taxon>
    </lineage>
</organism>
<feature type="domain" description="BTB" evidence="1">
    <location>
        <begin position="9"/>
        <end position="99"/>
    </location>
</feature>
<keyword evidence="3" id="KW-1185">Reference proteome</keyword>